<name>A0A376B9C0_9ASCO</name>
<protein>
    <recommendedName>
        <fullName evidence="2">VPS9 domain-containing protein</fullName>
    </recommendedName>
</protein>
<feature type="compositionally biased region" description="Low complexity" evidence="1">
    <location>
        <begin position="17"/>
        <end position="28"/>
    </location>
</feature>
<dbReference type="PROSITE" id="PS51205">
    <property type="entry name" value="VPS9"/>
    <property type="match status" value="1"/>
</dbReference>
<dbReference type="Gene3D" id="1.20.1050.80">
    <property type="entry name" value="VPS9 domain"/>
    <property type="match status" value="1"/>
</dbReference>
<feature type="region of interest" description="Disordered" evidence="1">
    <location>
        <begin position="518"/>
        <end position="538"/>
    </location>
</feature>
<dbReference type="SMART" id="SM00167">
    <property type="entry name" value="VPS9"/>
    <property type="match status" value="1"/>
</dbReference>
<dbReference type="PANTHER" id="PTHR33416:SF20">
    <property type="entry name" value="NUCLEAR PORE COMPLEX PROTEIN NUP1"/>
    <property type="match status" value="1"/>
</dbReference>
<accession>A0A376B9C0</accession>
<evidence type="ECO:0000256" key="1">
    <source>
        <dbReference type="SAM" id="MobiDB-lite"/>
    </source>
</evidence>
<reference evidence="4" key="1">
    <citation type="submission" date="2018-06" db="EMBL/GenBank/DDBJ databases">
        <authorList>
            <person name="Guldener U."/>
        </authorList>
    </citation>
    <scope>NUCLEOTIDE SEQUENCE [LARGE SCALE GENOMIC DNA]</scope>
    <source>
        <strain evidence="4">UTAD17</strain>
    </source>
</reference>
<dbReference type="AlphaFoldDB" id="A0A376B9C0"/>
<dbReference type="InterPro" id="IPR003123">
    <property type="entry name" value="VPS9"/>
</dbReference>
<organism evidence="3 4">
    <name type="scientific">Saccharomycodes ludwigii</name>
    <dbReference type="NCBI Taxonomy" id="36035"/>
    <lineage>
        <taxon>Eukaryota</taxon>
        <taxon>Fungi</taxon>
        <taxon>Dikarya</taxon>
        <taxon>Ascomycota</taxon>
        <taxon>Saccharomycotina</taxon>
        <taxon>Saccharomycetes</taxon>
        <taxon>Saccharomycodales</taxon>
        <taxon>Saccharomycodaceae</taxon>
        <taxon>Saccharomycodes</taxon>
    </lineage>
</organism>
<dbReference type="Pfam" id="PF02204">
    <property type="entry name" value="VPS9"/>
    <property type="match status" value="1"/>
</dbReference>
<keyword evidence="4" id="KW-1185">Reference proteome</keyword>
<proteinExistence type="predicted"/>
<feature type="region of interest" description="Disordered" evidence="1">
    <location>
        <begin position="1"/>
        <end position="106"/>
    </location>
</feature>
<sequence length="653" mass="73332">MFHTPPIDNTRYDLTQSIKSSYSSSNNGDSDDILSTDTGITTNSNSSNTSQSEITNGTVTKSKDTKVKCTEAKQQKELKQQGEEMKKMESTSKEDDTSDTNNKNLKIPDELPLELTRLMQLFIEDLKQPKYDKPISINQLAGYFQKFYIQFHKAATNYCDSKISGIPPATTTQSTTSLSIYSPFGFMSAKDHLSSGLSGIFGRSRSSSNVSINNNDNTVTTVTNNPRVSNNNTQLMLSPSELEYKKTCVKKYMELLEMDLFHMISLLDTSADEKQPNSKNTTHTKFRTYALFRNSGNYIDYDRLFDEKLWELHKIYEKYDLSDFLHMSTPEFDKLKNDTDTCQDEQESAIDMKSPHVFERILHELVIDRLSPIEKMSALFQLQDEILKNLNNPGNDELLSSLIYVIIKYPKKHIFLCFEFMKLFRNKSSLVGKELFTLTNLEAALYFISDLTELPNGIPSTDLFTFRISDAIKIPVFGEDSNDGEKLRDANSDIHISFSELSLQNIISGITTTATATTSFNNNNNGNNSTSTTTTGGGTVAAAAVTNNSTNNNTLNNNSAGIRNRSLSNLTSLKSVLGRLYSSPPPSTSNTPISKVDIPKSTSNHSLKLDFTNTNTIDSQIAEDYKKFQGRDFDSLSISELREVFEIYQMLVQ</sequence>
<evidence type="ECO:0000259" key="2">
    <source>
        <dbReference type="PROSITE" id="PS51205"/>
    </source>
</evidence>
<dbReference type="OrthoDB" id="10264848at2759"/>
<dbReference type="SUPFAM" id="SSF109993">
    <property type="entry name" value="VPS9 domain"/>
    <property type="match status" value="1"/>
</dbReference>
<dbReference type="InterPro" id="IPR037191">
    <property type="entry name" value="VPS9_dom_sf"/>
</dbReference>
<dbReference type="EMBL" id="UFAJ01000639">
    <property type="protein sequence ID" value="SSD61288.1"/>
    <property type="molecule type" value="Genomic_DNA"/>
</dbReference>
<feature type="compositionally biased region" description="Low complexity" evidence="1">
    <location>
        <begin position="35"/>
        <end position="56"/>
    </location>
</feature>
<gene>
    <name evidence="3" type="ORF">SCODWIG_03049</name>
</gene>
<dbReference type="VEuPathDB" id="FungiDB:SCODWIG_03049"/>
<evidence type="ECO:0000313" key="3">
    <source>
        <dbReference type="EMBL" id="SSD61288.1"/>
    </source>
</evidence>
<feature type="domain" description="VPS9" evidence="2">
    <location>
        <begin position="299"/>
        <end position="457"/>
    </location>
</feature>
<dbReference type="PANTHER" id="PTHR33416">
    <property type="entry name" value="NUCLEAR PORE COMPLEX PROTEIN NUP1"/>
    <property type="match status" value="1"/>
</dbReference>
<dbReference type="Proteomes" id="UP000262825">
    <property type="component" value="Unassembled WGS sequence"/>
</dbReference>
<evidence type="ECO:0000313" key="4">
    <source>
        <dbReference type="Proteomes" id="UP000262825"/>
    </source>
</evidence>
<feature type="compositionally biased region" description="Basic and acidic residues" evidence="1">
    <location>
        <begin position="61"/>
        <end position="95"/>
    </location>
</feature>